<dbReference type="RefSeq" id="WP_130169969.1">
    <property type="nucleotide sequence ID" value="NZ_SHMR01000001.1"/>
</dbReference>
<accession>A0A482Y0M0</accession>
<sequence>MNRRQYLVRTGVAGASVGFLTGLAGCLDDLGGSGNTTDATTDADDGDVDSRAGVRALDRAAGDLNTAALALDELDDLEDPSAVEFDPSEPRARLADGRDHLETAAAELGDDRAADVDTLRSYADALEGLITVTVTVTDEGLSEDVDTVTTALETERGIEEASTTVGDRHADIAAAAERLAEADATIQGIDADRLDELADVPRTDLEEGATALDEVVTPLETLAGAYDATLGDAGYGALDRGRDHLDEAAYEAARDEFETAESTVSDAHHRLEDGTADAPDGLVGYFETATCQTRHLTDAAAAFADAATAAADRDPAASDHRSEAEAALDRVGDCSN</sequence>
<name>A0A482Y0M0_9EURY</name>
<gene>
    <name evidence="2" type="ORF">ELS17_06255</name>
</gene>
<dbReference type="AlphaFoldDB" id="A0A482Y0M0"/>
<feature type="region of interest" description="Disordered" evidence="1">
    <location>
        <begin position="311"/>
        <end position="336"/>
    </location>
</feature>
<dbReference type="EMBL" id="SHMR01000001">
    <property type="protein sequence ID" value="RZH69052.1"/>
    <property type="molecule type" value="Genomic_DNA"/>
</dbReference>
<comment type="caution">
    <text evidence="2">The sequence shown here is derived from an EMBL/GenBank/DDBJ whole genome shotgun (WGS) entry which is preliminary data.</text>
</comment>
<dbReference type="Proteomes" id="UP000292704">
    <property type="component" value="Unassembled WGS sequence"/>
</dbReference>
<protein>
    <submittedName>
        <fullName evidence="2">Uncharacterized protein</fullName>
    </submittedName>
</protein>
<evidence type="ECO:0000313" key="2">
    <source>
        <dbReference type="EMBL" id="RZH69052.1"/>
    </source>
</evidence>
<proteinExistence type="predicted"/>
<reference evidence="2 3" key="1">
    <citation type="submission" date="2019-02" db="EMBL/GenBank/DDBJ databases">
        <title>Genome analysis provides insights into bioremediation potentialities and Haloocin production by Natrinema altunense strain 4.1R isolated from Chott Douz in Tunisian desert.</title>
        <authorList>
            <person name="Najjari A."/>
            <person name="Youssef N."/>
            <person name="Ben Dhia O."/>
            <person name="Ferjani R."/>
            <person name="El Hidri D."/>
            <person name="Ouzari H.I."/>
            <person name="Cherif A."/>
        </authorList>
    </citation>
    <scope>NUCLEOTIDE SEQUENCE [LARGE SCALE GENOMIC DNA]</scope>
    <source>
        <strain evidence="2 3">4.1R</strain>
    </source>
</reference>
<organism evidence="2 3">
    <name type="scientific">Natrinema altunense</name>
    <dbReference type="NCBI Taxonomy" id="222984"/>
    <lineage>
        <taxon>Archaea</taxon>
        <taxon>Methanobacteriati</taxon>
        <taxon>Methanobacteriota</taxon>
        <taxon>Stenosarchaea group</taxon>
        <taxon>Halobacteria</taxon>
        <taxon>Halobacteriales</taxon>
        <taxon>Natrialbaceae</taxon>
        <taxon>Natrinema</taxon>
    </lineage>
</organism>
<dbReference type="OrthoDB" id="170488at2157"/>
<evidence type="ECO:0000313" key="3">
    <source>
        <dbReference type="Proteomes" id="UP000292704"/>
    </source>
</evidence>
<dbReference type="PROSITE" id="PS51257">
    <property type="entry name" value="PROKAR_LIPOPROTEIN"/>
    <property type="match status" value="1"/>
</dbReference>
<evidence type="ECO:0000256" key="1">
    <source>
        <dbReference type="SAM" id="MobiDB-lite"/>
    </source>
</evidence>